<dbReference type="PROSITE" id="PS50928">
    <property type="entry name" value="ABC_TM1"/>
    <property type="match status" value="1"/>
</dbReference>
<name>A0A2V1N0M0_9LACO</name>
<proteinExistence type="inferred from homology"/>
<keyword evidence="4 8" id="KW-1133">Transmembrane helix</keyword>
<dbReference type="Gene3D" id="3.40.190.10">
    <property type="entry name" value="Periplasmic binding protein-like II"/>
    <property type="match status" value="1"/>
</dbReference>
<dbReference type="SUPFAM" id="SSF53850">
    <property type="entry name" value="Periplasmic binding protein-like II"/>
    <property type="match status" value="1"/>
</dbReference>
<feature type="domain" description="ABC transmembrane type-1" evidence="9">
    <location>
        <begin position="20"/>
        <end position="199"/>
    </location>
</feature>
<evidence type="ECO:0000313" key="11">
    <source>
        <dbReference type="Proteomes" id="UP000245080"/>
    </source>
</evidence>
<keyword evidence="3 8" id="KW-0812">Transmembrane</keyword>
<dbReference type="InterPro" id="IPR000515">
    <property type="entry name" value="MetI-like"/>
</dbReference>
<dbReference type="RefSeq" id="WP_109250235.1">
    <property type="nucleotide sequence ID" value="NZ_QCXQ01000002.1"/>
</dbReference>
<gene>
    <name evidence="10" type="ORF">DCM90_04985</name>
</gene>
<evidence type="ECO:0000259" key="9">
    <source>
        <dbReference type="PROSITE" id="PS50928"/>
    </source>
</evidence>
<evidence type="ECO:0000256" key="6">
    <source>
        <dbReference type="ARBA" id="ARBA00035642"/>
    </source>
</evidence>
<organism evidence="10 11">
    <name type="scientific">Levilactobacillus bambusae</name>
    <dbReference type="NCBI Taxonomy" id="2024736"/>
    <lineage>
        <taxon>Bacteria</taxon>
        <taxon>Bacillati</taxon>
        <taxon>Bacillota</taxon>
        <taxon>Bacilli</taxon>
        <taxon>Lactobacillales</taxon>
        <taxon>Lactobacillaceae</taxon>
        <taxon>Levilactobacillus</taxon>
    </lineage>
</organism>
<dbReference type="FunFam" id="1.10.3720.10:FF:000001">
    <property type="entry name" value="Glycine betaine ABC transporter, permease"/>
    <property type="match status" value="1"/>
</dbReference>
<comment type="similarity">
    <text evidence="7">In the N-terminal section; belongs to the binding-protein-dependent transport system permease family.</text>
</comment>
<dbReference type="EMBL" id="QCXQ01000002">
    <property type="protein sequence ID" value="PWG00288.1"/>
    <property type="molecule type" value="Genomic_DNA"/>
</dbReference>
<evidence type="ECO:0000256" key="3">
    <source>
        <dbReference type="ARBA" id="ARBA00022692"/>
    </source>
</evidence>
<dbReference type="SUPFAM" id="SSF161098">
    <property type="entry name" value="MetI-like"/>
    <property type="match status" value="1"/>
</dbReference>
<evidence type="ECO:0000256" key="8">
    <source>
        <dbReference type="RuleBase" id="RU363032"/>
    </source>
</evidence>
<accession>A0A2V1N0M0</accession>
<comment type="subcellular location">
    <subcellularLocation>
        <location evidence="8">Cell membrane</location>
        <topology evidence="8">Multi-pass membrane protein</topology>
    </subcellularLocation>
    <subcellularLocation>
        <location evidence="1">Membrane</location>
        <topology evidence="1">Multi-pass membrane protein</topology>
    </subcellularLocation>
</comment>
<dbReference type="Gene3D" id="3.40.190.120">
    <property type="entry name" value="Osmoprotection protein (prox), domain 2"/>
    <property type="match status" value="1"/>
</dbReference>
<evidence type="ECO:0000256" key="1">
    <source>
        <dbReference type="ARBA" id="ARBA00004141"/>
    </source>
</evidence>
<evidence type="ECO:0000256" key="5">
    <source>
        <dbReference type="ARBA" id="ARBA00023136"/>
    </source>
</evidence>
<dbReference type="PANTHER" id="PTHR30177">
    <property type="entry name" value="GLYCINE BETAINE/L-PROLINE TRANSPORT SYSTEM PERMEASE PROTEIN PROW"/>
    <property type="match status" value="1"/>
</dbReference>
<dbReference type="InterPro" id="IPR035906">
    <property type="entry name" value="MetI-like_sf"/>
</dbReference>
<evidence type="ECO:0000256" key="4">
    <source>
        <dbReference type="ARBA" id="ARBA00022989"/>
    </source>
</evidence>
<comment type="similarity">
    <text evidence="8">Belongs to the binding-protein-dependent transport system permease family.</text>
</comment>
<reference evidence="10 11" key="1">
    <citation type="journal article" date="2018" name="Int. J. Syst. Evol. Microbiol.">
        <title>Lactobacillus bambusae sp. nov., isolated from a traditional fermented Ma-bamboo shoots of Taiwan.</title>
        <authorList>
            <person name="Wang L.-T."/>
        </authorList>
    </citation>
    <scope>NUCLEOTIDE SEQUENCE [LARGE SCALE GENOMIC DNA]</scope>
    <source>
        <strain evidence="10 11">BS-W1</strain>
    </source>
</reference>
<comment type="similarity">
    <text evidence="6">In the C-terminal section; belongs to the OsmX family.</text>
</comment>
<feature type="transmembrane region" description="Helical" evidence="8">
    <location>
        <begin position="145"/>
        <end position="173"/>
    </location>
</feature>
<dbReference type="Proteomes" id="UP000245080">
    <property type="component" value="Unassembled WGS sequence"/>
</dbReference>
<dbReference type="InterPro" id="IPR058089">
    <property type="entry name" value="EgtUBC_SBD"/>
</dbReference>
<evidence type="ECO:0000313" key="10">
    <source>
        <dbReference type="EMBL" id="PWG00288.1"/>
    </source>
</evidence>
<feature type="transmembrane region" description="Helical" evidence="8">
    <location>
        <begin position="65"/>
        <end position="94"/>
    </location>
</feature>
<dbReference type="OrthoDB" id="9801163at2"/>
<dbReference type="Pfam" id="PF00528">
    <property type="entry name" value="BPD_transp_1"/>
    <property type="match status" value="1"/>
</dbReference>
<keyword evidence="2 8" id="KW-0813">Transport</keyword>
<protein>
    <submittedName>
        <fullName evidence="10">Glycine/betaine ABC transporter permease</fullName>
    </submittedName>
</protein>
<dbReference type="InterPro" id="IPR051204">
    <property type="entry name" value="ABC_transp_perm/SBD"/>
</dbReference>
<comment type="caution">
    <text evidence="10">The sequence shown here is derived from an EMBL/GenBank/DDBJ whole genome shotgun (WGS) entry which is preliminary data.</text>
</comment>
<dbReference type="Pfam" id="PF04069">
    <property type="entry name" value="OpuAC"/>
    <property type="match status" value="1"/>
</dbReference>
<feature type="transmembrane region" description="Helical" evidence="8">
    <location>
        <begin position="211"/>
        <end position="230"/>
    </location>
</feature>
<dbReference type="Gene3D" id="1.10.3720.10">
    <property type="entry name" value="MetI-like"/>
    <property type="match status" value="1"/>
</dbReference>
<evidence type="ECO:0000256" key="2">
    <source>
        <dbReference type="ARBA" id="ARBA00022448"/>
    </source>
</evidence>
<dbReference type="InterPro" id="IPR007210">
    <property type="entry name" value="ABC_Gly_betaine_transp_sub-bd"/>
</dbReference>
<feature type="transmembrane region" description="Helical" evidence="8">
    <location>
        <begin position="179"/>
        <end position="199"/>
    </location>
</feature>
<dbReference type="AlphaFoldDB" id="A0A2V1N0M0"/>
<dbReference type="CDD" id="cd13610">
    <property type="entry name" value="PBP2_ChoS"/>
    <property type="match status" value="1"/>
</dbReference>
<dbReference type="GO" id="GO:0043190">
    <property type="term" value="C:ATP-binding cassette (ABC) transporter complex"/>
    <property type="evidence" value="ECO:0007669"/>
    <property type="project" value="InterPro"/>
</dbReference>
<evidence type="ECO:0000256" key="7">
    <source>
        <dbReference type="ARBA" id="ARBA00035652"/>
    </source>
</evidence>
<dbReference type="GO" id="GO:0031460">
    <property type="term" value="P:glycine betaine transport"/>
    <property type="evidence" value="ECO:0007669"/>
    <property type="project" value="TreeGrafter"/>
</dbReference>
<sequence length="507" mass="55986">MWQNLWHTMVTQRGQIWEALLQHIGLSLLSLLIAAAIAIPLAIILTPHKKIAEGVLQITSVMQTIPSLALLGILIPFVGIGTVPSVIALVVYAVMPIFQSTYSGLSEIDPSLQEAATAFGLPRWMRLFRIDLPLAMPTIIGGLRVALVLIIGTATLAALIGAGGLGTYILLGIETNNNSYLIIGAVLSALLAIFFSALIRWLGRLSLRRMVEVVAIAVALIAGAAGYQSYTAKTATITIAGKLGSEPDILINMYKELIEQQDHKLQVVTKPNFGATSFLFKALQSNQIQVYPEFTGTVTQTILKSHTKTSHNPQQTYEKARAGLSSEYQMSYLKPMKYQNGYDLAVTQQFAKKYDLKTISDLREIATKLHAGFDPDFDHQKDGYPGLQKAYNLQMGSIRTMEPSIRYKALVNGKVNVVDGYTTDAEIQQYHLVVLKDDLHYFPPYQGAPLLKTSTLKKYPALKPALNKLANQITEKDMQTMNYDVQVKHEKASTVAHHYLLTHHLLK</sequence>
<keyword evidence="5 8" id="KW-0472">Membrane</keyword>
<dbReference type="CDD" id="cd06261">
    <property type="entry name" value="TM_PBP2"/>
    <property type="match status" value="1"/>
</dbReference>
<dbReference type="GO" id="GO:0022857">
    <property type="term" value="F:transmembrane transporter activity"/>
    <property type="evidence" value="ECO:0007669"/>
    <property type="project" value="InterPro"/>
</dbReference>
<dbReference type="PANTHER" id="PTHR30177:SF4">
    <property type="entry name" value="OSMOPROTECTANT IMPORT PERMEASE PROTEIN OSMW"/>
    <property type="match status" value="1"/>
</dbReference>
<keyword evidence="11" id="KW-1185">Reference proteome</keyword>
<feature type="transmembrane region" description="Helical" evidence="8">
    <location>
        <begin position="20"/>
        <end position="45"/>
    </location>
</feature>